<proteinExistence type="predicted"/>
<dbReference type="AlphaFoldDB" id="A0A9W9VQB6"/>
<dbReference type="GeneID" id="81373516"/>
<comment type="caution">
    <text evidence="3">The sequence shown here is derived from an EMBL/GenBank/DDBJ whole genome shotgun (WGS) entry which is preliminary data.</text>
</comment>
<dbReference type="OrthoDB" id="188042at2759"/>
<dbReference type="RefSeq" id="XP_056485156.1">
    <property type="nucleotide sequence ID" value="XM_056634536.1"/>
</dbReference>
<sequence>MTRTAKVAIVVLLTLIAYVSVNSIVRATNPRAFVWYEEDKDERSWIASSRSWFDRKACRWLGICGAAHLQTVHGPFGRRNPAKWTDPGDSDDNGNDNDNGDDDNGTDPTKPWQSYWISGGSNHSDWDADERERREIPDYVFDYAPLVHLYSKEQFWPGDIAEHLYHTTPHLNYDPIQSESQHPNLSDLDQLNQYQWGRPVFLTSNDDPSSRPPWLEGEQNIPEIDDKLVQEEAWADWDGRVDGQIPGESEKDRSIWDDLRHLGEKGNDQWFSWGSRANRKLHIELRKRFGGHPIQESLQKAPTDSPPGSPPGTENPGGRSDAPAILVVMDKGNGVVDAFWFFFYSFNLGNTVVNVRFGNHVGDWEHCLMRFHNGKPKAMFFSAHNGGEAYRYEAIEKIGQRPVIYSAEGSHAMYATAGVHEYILPWGLLHDVTDRGPLWDPLQNKQAYTYANNTLRASTVNPQSPTEWFFFRGHWGDKFYPLGDRRQYRFAGQYHFVNGPLGPRFKHLNRRKLCQGPDRAVCVIKDWIGDDVRTPRWTSSGTGE</sequence>
<feature type="compositionally biased region" description="Acidic residues" evidence="1">
    <location>
        <begin position="88"/>
        <end position="105"/>
    </location>
</feature>
<protein>
    <submittedName>
        <fullName evidence="3">Vacuolar protein sorting-associated protein 62</fullName>
    </submittedName>
</protein>
<dbReference type="PANTHER" id="PTHR48172:SF2">
    <property type="entry name" value="VACUOLAR PROTEIN SORTING PROTEIN 62"/>
    <property type="match status" value="1"/>
</dbReference>
<dbReference type="Pfam" id="PF06101">
    <property type="entry name" value="Vps62"/>
    <property type="match status" value="1"/>
</dbReference>
<feature type="compositionally biased region" description="Polar residues" evidence="1">
    <location>
        <begin position="111"/>
        <end position="123"/>
    </location>
</feature>
<evidence type="ECO:0000313" key="4">
    <source>
        <dbReference type="Proteomes" id="UP001147747"/>
    </source>
</evidence>
<dbReference type="PANTHER" id="PTHR48172">
    <property type="match status" value="1"/>
</dbReference>
<evidence type="ECO:0000256" key="2">
    <source>
        <dbReference type="SAM" id="SignalP"/>
    </source>
</evidence>
<feature type="chain" id="PRO_5040756953" evidence="2">
    <location>
        <begin position="28"/>
        <end position="544"/>
    </location>
</feature>
<feature type="region of interest" description="Disordered" evidence="1">
    <location>
        <begin position="292"/>
        <end position="321"/>
    </location>
</feature>
<dbReference type="Proteomes" id="UP001147747">
    <property type="component" value="Unassembled WGS sequence"/>
</dbReference>
<name>A0A9W9VQB6_9EURO</name>
<reference evidence="3" key="2">
    <citation type="journal article" date="2023" name="IMA Fungus">
        <title>Comparative genomic study of the Penicillium genus elucidates a diverse pangenome and 15 lateral gene transfer events.</title>
        <authorList>
            <person name="Petersen C."/>
            <person name="Sorensen T."/>
            <person name="Nielsen M.R."/>
            <person name="Sondergaard T.E."/>
            <person name="Sorensen J.L."/>
            <person name="Fitzpatrick D.A."/>
            <person name="Frisvad J.C."/>
            <person name="Nielsen K.L."/>
        </authorList>
    </citation>
    <scope>NUCLEOTIDE SEQUENCE</scope>
    <source>
        <strain evidence="3">IBT 29677</strain>
    </source>
</reference>
<keyword evidence="2" id="KW-0732">Signal</keyword>
<organism evidence="3 4">
    <name type="scientific">Penicillium cosmopolitanum</name>
    <dbReference type="NCBI Taxonomy" id="1131564"/>
    <lineage>
        <taxon>Eukaryota</taxon>
        <taxon>Fungi</taxon>
        <taxon>Dikarya</taxon>
        <taxon>Ascomycota</taxon>
        <taxon>Pezizomycotina</taxon>
        <taxon>Eurotiomycetes</taxon>
        <taxon>Eurotiomycetidae</taxon>
        <taxon>Eurotiales</taxon>
        <taxon>Aspergillaceae</taxon>
        <taxon>Penicillium</taxon>
    </lineage>
</organism>
<evidence type="ECO:0000256" key="1">
    <source>
        <dbReference type="SAM" id="MobiDB-lite"/>
    </source>
</evidence>
<accession>A0A9W9VQB6</accession>
<evidence type="ECO:0000313" key="3">
    <source>
        <dbReference type="EMBL" id="KAJ5387358.1"/>
    </source>
</evidence>
<gene>
    <name evidence="3" type="ORF">N7509_009899</name>
</gene>
<reference evidence="3" key="1">
    <citation type="submission" date="2022-12" db="EMBL/GenBank/DDBJ databases">
        <authorList>
            <person name="Petersen C."/>
        </authorList>
    </citation>
    <scope>NUCLEOTIDE SEQUENCE</scope>
    <source>
        <strain evidence="3">IBT 29677</strain>
    </source>
</reference>
<dbReference type="EMBL" id="JAPZBU010000009">
    <property type="protein sequence ID" value="KAJ5387358.1"/>
    <property type="molecule type" value="Genomic_DNA"/>
</dbReference>
<feature type="signal peptide" evidence="2">
    <location>
        <begin position="1"/>
        <end position="27"/>
    </location>
</feature>
<dbReference type="InterPro" id="IPR009291">
    <property type="entry name" value="Vps62"/>
</dbReference>
<feature type="region of interest" description="Disordered" evidence="1">
    <location>
        <begin position="77"/>
        <end position="128"/>
    </location>
</feature>
<keyword evidence="4" id="KW-1185">Reference proteome</keyword>